<evidence type="ECO:0000313" key="4">
    <source>
        <dbReference type="Proteomes" id="UP000288293"/>
    </source>
</evidence>
<reference evidence="3 4" key="1">
    <citation type="journal article" date="2011" name="Front. Microbiol.">
        <title>Genomic signatures of strain selection and enhancement in Bacillus atrophaeus var. globigii, a historical biowarfare simulant.</title>
        <authorList>
            <person name="Gibbons H.S."/>
            <person name="Broomall S.M."/>
            <person name="McNew L.A."/>
            <person name="Daligault H."/>
            <person name="Chapman C."/>
            <person name="Bruce D."/>
            <person name="Karavis M."/>
            <person name="Krepps M."/>
            <person name="McGregor P.A."/>
            <person name="Hong C."/>
            <person name="Park K.H."/>
            <person name="Akmal A."/>
            <person name="Feldman A."/>
            <person name="Lin J.S."/>
            <person name="Chang W.E."/>
            <person name="Higgs B.W."/>
            <person name="Demirev P."/>
            <person name="Lindquist J."/>
            <person name="Liem A."/>
            <person name="Fochler E."/>
            <person name="Read T.D."/>
            <person name="Tapia R."/>
            <person name="Johnson S."/>
            <person name="Bishop-Lilly K.A."/>
            <person name="Detter C."/>
            <person name="Han C."/>
            <person name="Sozhamannan S."/>
            <person name="Rosenzweig C.N."/>
            <person name="Skowronski E.W."/>
        </authorList>
    </citation>
    <scope>NUCLEOTIDE SEQUENCE [LARGE SCALE GENOMIC DNA]</scope>
    <source>
        <strain evidence="3 4">MLST1</strain>
    </source>
</reference>
<dbReference type="InterPro" id="IPR022742">
    <property type="entry name" value="Hydrolase_4"/>
</dbReference>
<dbReference type="AlphaFoldDB" id="A0A432W7Q1"/>
<organism evidence="3 4">
    <name type="scientific">Aliidiomarina minuta</name>
    <dbReference type="NCBI Taxonomy" id="880057"/>
    <lineage>
        <taxon>Bacteria</taxon>
        <taxon>Pseudomonadati</taxon>
        <taxon>Pseudomonadota</taxon>
        <taxon>Gammaproteobacteria</taxon>
        <taxon>Alteromonadales</taxon>
        <taxon>Idiomarinaceae</taxon>
        <taxon>Aliidiomarina</taxon>
    </lineage>
</organism>
<feature type="domain" description="Serine aminopeptidase S33" evidence="2">
    <location>
        <begin position="104"/>
        <end position="190"/>
    </location>
</feature>
<dbReference type="InterPro" id="IPR029058">
    <property type="entry name" value="AB_hydrolase_fold"/>
</dbReference>
<dbReference type="Proteomes" id="UP000288293">
    <property type="component" value="Unassembled WGS sequence"/>
</dbReference>
<accession>A0A432W7Q1</accession>
<dbReference type="OrthoDB" id="9805123at2"/>
<comment type="caution">
    <text evidence="3">The sequence shown here is derived from an EMBL/GenBank/DDBJ whole genome shotgun (WGS) entry which is preliminary data.</text>
</comment>
<proteinExistence type="predicted"/>
<keyword evidence="1" id="KW-0732">Signal</keyword>
<evidence type="ECO:0000259" key="2">
    <source>
        <dbReference type="Pfam" id="PF12146"/>
    </source>
</evidence>
<dbReference type="SUPFAM" id="SSF53474">
    <property type="entry name" value="alpha/beta-Hydrolases"/>
    <property type="match status" value="1"/>
</dbReference>
<feature type="chain" id="PRO_5019299085" description="Serine aminopeptidase S33 domain-containing protein" evidence="1">
    <location>
        <begin position="22"/>
        <end position="271"/>
    </location>
</feature>
<keyword evidence="4" id="KW-1185">Reference proteome</keyword>
<evidence type="ECO:0000256" key="1">
    <source>
        <dbReference type="SAM" id="SignalP"/>
    </source>
</evidence>
<protein>
    <recommendedName>
        <fullName evidence="2">Serine aminopeptidase S33 domain-containing protein</fullName>
    </recommendedName>
</protein>
<dbReference type="Pfam" id="PF12146">
    <property type="entry name" value="Hydrolase_4"/>
    <property type="match status" value="1"/>
</dbReference>
<dbReference type="EMBL" id="PIPL01000001">
    <property type="protein sequence ID" value="RUO26039.1"/>
    <property type="molecule type" value="Genomic_DNA"/>
</dbReference>
<dbReference type="RefSeq" id="WP_126802855.1">
    <property type="nucleotide sequence ID" value="NZ_PIPL01000001.1"/>
</dbReference>
<gene>
    <name evidence="3" type="ORF">CWE09_04745</name>
</gene>
<dbReference type="Gene3D" id="3.40.50.1820">
    <property type="entry name" value="alpha/beta hydrolase"/>
    <property type="match status" value="1"/>
</dbReference>
<sequence length="271" mass="30563">MKQLAWVTILASLLLSTDLMANDNREITLCGALKERFMFQVWSMNAPDRDPQQVIRHPQIETTEFRAGDGKIMRGYKYQANGEPEGYLLAAMGNAMVSDDMIIALSEYAEAGYDVYVYDYRGYADSDGRRRLKAILKDYQEMINQLSTEYERALLYGISFGGIVMMNAIGAGVDFDAAVIDSSPSTLSDHGCPESVDPIRHLSPDTADRLMIITGDRDSVLRDSMTAPLRDRAEELGARIYQGADFGHPFMDRSEVHDRRTRMIREHLLNN</sequence>
<name>A0A432W7Q1_9GAMM</name>
<feature type="signal peptide" evidence="1">
    <location>
        <begin position="1"/>
        <end position="21"/>
    </location>
</feature>
<evidence type="ECO:0000313" key="3">
    <source>
        <dbReference type="EMBL" id="RUO26039.1"/>
    </source>
</evidence>